<proteinExistence type="predicted"/>
<evidence type="ECO:0000256" key="1">
    <source>
        <dbReference type="SAM" id="SignalP"/>
    </source>
</evidence>
<keyword evidence="3" id="KW-1185">Reference proteome</keyword>
<dbReference type="RefSeq" id="WP_179431468.1">
    <property type="nucleotide sequence ID" value="NZ_BAABLC010000007.1"/>
</dbReference>
<accession>A0A7Y9JM65</accession>
<dbReference type="AlphaFoldDB" id="A0A7Y9JM65"/>
<organism evidence="2 3">
    <name type="scientific">Microbacterium pseudoresistens</name>
    <dbReference type="NCBI Taxonomy" id="640634"/>
    <lineage>
        <taxon>Bacteria</taxon>
        <taxon>Bacillati</taxon>
        <taxon>Actinomycetota</taxon>
        <taxon>Actinomycetes</taxon>
        <taxon>Micrococcales</taxon>
        <taxon>Microbacteriaceae</taxon>
        <taxon>Microbacterium</taxon>
    </lineage>
</organism>
<dbReference type="EMBL" id="JACCBH010000001">
    <property type="protein sequence ID" value="NYD53706.1"/>
    <property type="molecule type" value="Genomic_DNA"/>
</dbReference>
<name>A0A7Y9JM65_9MICO</name>
<reference evidence="2 3" key="1">
    <citation type="submission" date="2020-07" db="EMBL/GenBank/DDBJ databases">
        <title>Sequencing the genomes of 1000 actinobacteria strains.</title>
        <authorList>
            <person name="Klenk H.-P."/>
        </authorList>
    </citation>
    <scope>NUCLEOTIDE SEQUENCE [LARGE SCALE GENOMIC DNA]</scope>
    <source>
        <strain evidence="2 3">DSM 22185</strain>
    </source>
</reference>
<gene>
    <name evidence="2" type="ORF">BKA02_000761</name>
</gene>
<keyword evidence="1" id="KW-0732">Signal</keyword>
<dbReference type="PROSITE" id="PS51257">
    <property type="entry name" value="PROKAR_LIPOPROTEIN"/>
    <property type="match status" value="1"/>
</dbReference>
<protein>
    <submittedName>
        <fullName evidence="2">Uncharacterized protein</fullName>
    </submittedName>
</protein>
<evidence type="ECO:0000313" key="2">
    <source>
        <dbReference type="EMBL" id="NYD53706.1"/>
    </source>
</evidence>
<evidence type="ECO:0000313" key="3">
    <source>
        <dbReference type="Proteomes" id="UP000552045"/>
    </source>
</evidence>
<feature type="chain" id="PRO_5039129117" evidence="1">
    <location>
        <begin position="21"/>
        <end position="243"/>
    </location>
</feature>
<dbReference type="Proteomes" id="UP000552045">
    <property type="component" value="Unassembled WGS sequence"/>
</dbReference>
<sequence>MRMRSAGAAALLAAAVIVLAGCAGGPGGRPSEIPASPPTVTPTPEQPSAAAAWIDRGRAIAIITWGSSSTACRPAAEGERGDGQSTDGQSIDVTLSVADEKAACTADYAPRASFLAVPEGIDPSSDVVLTVSGDGSDTEIILAGDGSLMGVPGEGTDYAPSAGWYDATGVVLLTWGSSSCPPIVESVEPSSDGATVSFRSEDRACTMDMAPRLTVLDIGARPEGPQVLTLVGDNLDGAVPIAG</sequence>
<comment type="caution">
    <text evidence="2">The sequence shown here is derived from an EMBL/GenBank/DDBJ whole genome shotgun (WGS) entry which is preliminary data.</text>
</comment>
<feature type="signal peptide" evidence="1">
    <location>
        <begin position="1"/>
        <end position="20"/>
    </location>
</feature>